<dbReference type="InterPro" id="IPR007497">
    <property type="entry name" value="SIMPL/DUF541"/>
</dbReference>
<dbReference type="Proteomes" id="UP001501207">
    <property type="component" value="Unassembled WGS sequence"/>
</dbReference>
<dbReference type="Pfam" id="PF04402">
    <property type="entry name" value="SIMPL"/>
    <property type="match status" value="1"/>
</dbReference>
<reference evidence="2" key="1">
    <citation type="journal article" date="2019" name="Int. J. Syst. Evol. Microbiol.">
        <title>The Global Catalogue of Microorganisms (GCM) 10K type strain sequencing project: providing services to taxonomists for standard genome sequencing and annotation.</title>
        <authorList>
            <consortium name="The Broad Institute Genomics Platform"/>
            <consortium name="The Broad Institute Genome Sequencing Center for Infectious Disease"/>
            <person name="Wu L."/>
            <person name="Ma J."/>
        </authorList>
    </citation>
    <scope>NUCLEOTIDE SEQUENCE [LARGE SCALE GENOMIC DNA]</scope>
    <source>
        <strain evidence="2">JCM 17664</strain>
    </source>
</reference>
<dbReference type="InterPro" id="IPR052022">
    <property type="entry name" value="26kDa_periplasmic_antigen"/>
</dbReference>
<dbReference type="PIRSF" id="PIRSF029033">
    <property type="entry name" value="UCP029033"/>
    <property type="match status" value="1"/>
</dbReference>
<accession>A0ABP8GA09</accession>
<dbReference type="PANTHER" id="PTHR34387:SF2">
    <property type="entry name" value="SLR1258 PROTEIN"/>
    <property type="match status" value="1"/>
</dbReference>
<evidence type="ECO:0000313" key="2">
    <source>
        <dbReference type="Proteomes" id="UP001501207"/>
    </source>
</evidence>
<protein>
    <submittedName>
        <fullName evidence="1">SIMPL domain-containing protein</fullName>
    </submittedName>
</protein>
<evidence type="ECO:0000313" key="1">
    <source>
        <dbReference type="EMBL" id="GAA4320352.1"/>
    </source>
</evidence>
<sequence>MRNAVTALILGIALIIAAALLGSAYKYKYRSAQIVSVTGGAEVNFTSDLIVWTGSYSKKSMVLKEAYAQLKEDENKVRDYLTKQGINPKELVFSAVNIRKEFSNRYDENGRITGNEFTGYALTQTVKVQSKEIGKVEQVSRQVTELIQAGVEFNSAEPSYYYTKLADLKIDLLAKASADGRVRAETIAKNAGSKLGGLKSADMGIFQITGQYSNEEYTWGGTLNTSSREKTASITVKMEFALR</sequence>
<organism evidence="1 2">
    <name type="scientific">Compostibacter hankyongensis</name>
    <dbReference type="NCBI Taxonomy" id="1007089"/>
    <lineage>
        <taxon>Bacteria</taxon>
        <taxon>Pseudomonadati</taxon>
        <taxon>Bacteroidota</taxon>
        <taxon>Chitinophagia</taxon>
        <taxon>Chitinophagales</taxon>
        <taxon>Chitinophagaceae</taxon>
        <taxon>Compostibacter</taxon>
    </lineage>
</organism>
<dbReference type="EMBL" id="BAABFN010000022">
    <property type="protein sequence ID" value="GAA4320352.1"/>
    <property type="molecule type" value="Genomic_DNA"/>
</dbReference>
<dbReference type="Gene3D" id="3.30.70.2970">
    <property type="entry name" value="Protein of unknown function (DUF541), domain 2"/>
    <property type="match status" value="1"/>
</dbReference>
<dbReference type="InterPro" id="IPR016907">
    <property type="entry name" value="UCP029033"/>
</dbReference>
<gene>
    <name evidence="1" type="ORF">GCM10023143_34470</name>
</gene>
<name>A0ABP8GA09_9BACT</name>
<dbReference type="PANTHER" id="PTHR34387">
    <property type="entry name" value="SLR1258 PROTEIN"/>
    <property type="match status" value="1"/>
</dbReference>
<proteinExistence type="predicted"/>
<keyword evidence="2" id="KW-1185">Reference proteome</keyword>
<dbReference type="RefSeq" id="WP_344981725.1">
    <property type="nucleotide sequence ID" value="NZ_BAABFN010000022.1"/>
</dbReference>
<comment type="caution">
    <text evidence="1">The sequence shown here is derived from an EMBL/GenBank/DDBJ whole genome shotgun (WGS) entry which is preliminary data.</text>
</comment>